<protein>
    <submittedName>
        <fullName evidence="1">ClbS/DfsB family four-helix bundle protein</fullName>
    </submittedName>
</protein>
<dbReference type="RefSeq" id="WP_219721265.1">
    <property type="nucleotide sequence ID" value="NZ_CP126967.1"/>
</dbReference>
<comment type="caution">
    <text evidence="1">The sequence shown here is derived from an EMBL/GenBank/DDBJ whole genome shotgun (WGS) entry which is preliminary data.</text>
</comment>
<organism evidence="1 2">
    <name type="scientific">Actinotignum urinale</name>
    <dbReference type="NCBI Taxonomy" id="190146"/>
    <lineage>
        <taxon>Bacteria</taxon>
        <taxon>Bacillati</taxon>
        <taxon>Actinomycetota</taxon>
        <taxon>Actinomycetes</taxon>
        <taxon>Actinomycetales</taxon>
        <taxon>Actinomycetaceae</taxon>
        <taxon>Actinotignum</taxon>
    </lineage>
</organism>
<reference evidence="1 2" key="1">
    <citation type="submission" date="2023-10" db="EMBL/GenBank/DDBJ databases">
        <title>Whole Genome based description of the genera Actinobaculum and Actinotignum reveals a complex phylogenetic relationship within the species included in the genus Actinotignum.</title>
        <authorList>
            <person name="Jensen C.S."/>
            <person name="Dargis R."/>
            <person name="Kemp M."/>
            <person name="Christensen J.J."/>
        </authorList>
    </citation>
    <scope>NUCLEOTIDE SEQUENCE [LARGE SCALE GENOMIC DNA]</scope>
    <source>
        <strain evidence="1 2">SLA_B974</strain>
    </source>
</reference>
<name>A0ABU5GA77_9ACTO</name>
<proteinExistence type="predicted"/>
<evidence type="ECO:0000313" key="1">
    <source>
        <dbReference type="EMBL" id="MDY5133602.1"/>
    </source>
</evidence>
<sequence>MPRPKTKTELLDAAEAQYAKLDSLIEGMSSDDQHTNFDPSITQIGKEAHWARDKNLRDVLAHLHEWQRMLLGFVDANRQGQPRPFLPFPHTWRTTPTLNQEIWTQYQGTELEAIRENLADSHTAVVALIGEFTNEELFTKAHFPWTGTTSLGSYCVSATSSHYEWAIKKLRAFTRKPPEQPHNQAAPPVASYHAVHHRQILGSLWYRRSRAPFRDCRVQRTRPRACIHATSARSALSLAMQGNPSCRMRTYWGIQLLMPLPYQNV</sequence>
<dbReference type="PANTHER" id="PTHR40658:SF4">
    <property type="entry name" value="HYPOTHETICAL CYTOSOLIC PROTEIN"/>
    <property type="match status" value="1"/>
</dbReference>
<dbReference type="Pfam" id="PF08020">
    <property type="entry name" value="DUF1706"/>
    <property type="match status" value="1"/>
</dbReference>
<accession>A0ABU5GA77</accession>
<gene>
    <name evidence="1" type="ORF">R6G86_07600</name>
</gene>
<dbReference type="SUPFAM" id="SSF109854">
    <property type="entry name" value="DinB/YfiT-like putative metalloenzymes"/>
    <property type="match status" value="1"/>
</dbReference>
<dbReference type="Proteomes" id="UP001275049">
    <property type="component" value="Unassembled WGS sequence"/>
</dbReference>
<dbReference type="Gene3D" id="1.20.120.450">
    <property type="entry name" value="dinb family like domain"/>
    <property type="match status" value="1"/>
</dbReference>
<dbReference type="PANTHER" id="PTHR40658">
    <property type="match status" value="1"/>
</dbReference>
<dbReference type="InterPro" id="IPR012550">
    <property type="entry name" value="DUF1706"/>
</dbReference>
<dbReference type="InterPro" id="IPR034660">
    <property type="entry name" value="DinB/YfiT-like"/>
</dbReference>
<keyword evidence="2" id="KW-1185">Reference proteome</keyword>
<dbReference type="EMBL" id="JAWNGA010000014">
    <property type="protein sequence ID" value="MDY5133602.1"/>
    <property type="molecule type" value="Genomic_DNA"/>
</dbReference>
<evidence type="ECO:0000313" key="2">
    <source>
        <dbReference type="Proteomes" id="UP001275049"/>
    </source>
</evidence>